<dbReference type="SMART" id="SM00260">
    <property type="entry name" value="CheW"/>
    <property type="match status" value="1"/>
</dbReference>
<dbReference type="Gene3D" id="2.40.50.180">
    <property type="entry name" value="CheA-289, Domain 4"/>
    <property type="match status" value="1"/>
</dbReference>
<dbReference type="InterPro" id="IPR002545">
    <property type="entry name" value="CheW-lke_dom"/>
</dbReference>
<dbReference type="GO" id="GO:0007165">
    <property type="term" value="P:signal transduction"/>
    <property type="evidence" value="ECO:0007669"/>
    <property type="project" value="InterPro"/>
</dbReference>
<dbReference type="PANTHER" id="PTHR22617">
    <property type="entry name" value="CHEMOTAXIS SENSOR HISTIDINE KINASE-RELATED"/>
    <property type="match status" value="1"/>
</dbReference>
<dbReference type="Pfam" id="PF01584">
    <property type="entry name" value="CheW"/>
    <property type="match status" value="1"/>
</dbReference>
<dbReference type="Gene3D" id="2.30.30.40">
    <property type="entry name" value="SH3 Domains"/>
    <property type="match status" value="1"/>
</dbReference>
<dbReference type="STRING" id="582672.SAMN05216360_107302"/>
<feature type="domain" description="CheW-like" evidence="1">
    <location>
        <begin position="14"/>
        <end position="154"/>
    </location>
</feature>
<dbReference type="SUPFAM" id="SSF50341">
    <property type="entry name" value="CheW-like"/>
    <property type="match status" value="1"/>
</dbReference>
<reference evidence="3" key="1">
    <citation type="submission" date="2016-10" db="EMBL/GenBank/DDBJ databases">
        <authorList>
            <person name="Varghese N."/>
            <person name="Submissions S."/>
        </authorList>
    </citation>
    <scope>NUCLEOTIDE SEQUENCE [LARGE SCALE GENOMIC DNA]</scope>
    <source>
        <strain evidence="3">BL47</strain>
    </source>
</reference>
<dbReference type="InterPro" id="IPR036061">
    <property type="entry name" value="CheW-like_dom_sf"/>
</dbReference>
<dbReference type="PANTHER" id="PTHR22617:SF23">
    <property type="entry name" value="CHEMOTAXIS PROTEIN CHEW"/>
    <property type="match status" value="1"/>
</dbReference>
<evidence type="ECO:0000259" key="1">
    <source>
        <dbReference type="PROSITE" id="PS50851"/>
    </source>
</evidence>
<dbReference type="EMBL" id="FNHS01000007">
    <property type="protein sequence ID" value="SDN35684.1"/>
    <property type="molecule type" value="Genomic_DNA"/>
</dbReference>
<accession>A0A1H0AQT2</accession>
<dbReference type="PROSITE" id="PS50851">
    <property type="entry name" value="CHEW"/>
    <property type="match status" value="1"/>
</dbReference>
<proteinExistence type="predicted"/>
<dbReference type="Proteomes" id="UP000198704">
    <property type="component" value="Unassembled WGS sequence"/>
</dbReference>
<organism evidence="2 3">
    <name type="scientific">Methylobacterium phyllostachyos</name>
    <dbReference type="NCBI Taxonomy" id="582672"/>
    <lineage>
        <taxon>Bacteria</taxon>
        <taxon>Pseudomonadati</taxon>
        <taxon>Pseudomonadota</taxon>
        <taxon>Alphaproteobacteria</taxon>
        <taxon>Hyphomicrobiales</taxon>
        <taxon>Methylobacteriaceae</taxon>
        <taxon>Methylobacterium</taxon>
    </lineage>
</organism>
<name>A0A1H0AQT2_9HYPH</name>
<keyword evidence="3" id="KW-1185">Reference proteome</keyword>
<gene>
    <name evidence="2" type="ORF">SAMN05216360_107302</name>
</gene>
<dbReference type="GO" id="GO:0006935">
    <property type="term" value="P:chemotaxis"/>
    <property type="evidence" value="ECO:0007669"/>
    <property type="project" value="InterPro"/>
</dbReference>
<protein>
    <submittedName>
        <fullName evidence="2">CheW protein</fullName>
    </submittedName>
</protein>
<sequence length="154" mass="16718">MMTDFVEAGRADGTLQVVMLGIGTETFALEAGMVREIIDPIPTTRVAGARPHLAHIVNVRGNVVPLADIRTRFGMPVTAATPDTRFVVIELDIDGDPILVALVADKVFEVTAVALETRQQVPTIGTAWRPEYIRSIVKSGDDFVIIPDMPQLLN</sequence>
<dbReference type="GO" id="GO:0005829">
    <property type="term" value="C:cytosol"/>
    <property type="evidence" value="ECO:0007669"/>
    <property type="project" value="TreeGrafter"/>
</dbReference>
<evidence type="ECO:0000313" key="2">
    <source>
        <dbReference type="EMBL" id="SDN35684.1"/>
    </source>
</evidence>
<evidence type="ECO:0000313" key="3">
    <source>
        <dbReference type="Proteomes" id="UP000198704"/>
    </source>
</evidence>
<dbReference type="AlphaFoldDB" id="A0A1H0AQT2"/>
<dbReference type="InterPro" id="IPR039315">
    <property type="entry name" value="CheW"/>
</dbReference>